<evidence type="ECO:0000313" key="4">
    <source>
        <dbReference type="Proteomes" id="UP001607303"/>
    </source>
</evidence>
<feature type="transmembrane region" description="Helical" evidence="1">
    <location>
        <begin position="208"/>
        <end position="227"/>
    </location>
</feature>
<feature type="chain" id="PRO_5044822358" evidence="2">
    <location>
        <begin position="16"/>
        <end position="468"/>
    </location>
</feature>
<dbReference type="EMBL" id="JAYRBN010000058">
    <property type="protein sequence ID" value="KAL2742007.1"/>
    <property type="molecule type" value="Genomic_DNA"/>
</dbReference>
<keyword evidence="4" id="KW-1185">Reference proteome</keyword>
<keyword evidence="1" id="KW-1133">Transmembrane helix</keyword>
<dbReference type="Pfam" id="PF15002">
    <property type="entry name" value="ERK-JNK_inhib"/>
    <property type="match status" value="2"/>
</dbReference>
<protein>
    <submittedName>
        <fullName evidence="3">Coiled-coil domain-containing protein 134-like isoform X1</fullName>
    </submittedName>
</protein>
<proteinExistence type="predicted"/>
<feature type="signal peptide" evidence="2">
    <location>
        <begin position="1"/>
        <end position="15"/>
    </location>
</feature>
<keyword evidence="1" id="KW-0812">Transmembrane</keyword>
<name>A0ABD2CAF0_VESMC</name>
<reference evidence="3 4" key="1">
    <citation type="journal article" date="2024" name="Ann. Entomol. Soc. Am.">
        <title>Genomic analyses of the southern and eastern yellowjacket wasps (Hymenoptera: Vespidae) reveal evolutionary signatures of social life.</title>
        <authorList>
            <person name="Catto M.A."/>
            <person name="Caine P.B."/>
            <person name="Orr S.E."/>
            <person name="Hunt B.G."/>
            <person name="Goodisman M.A.D."/>
        </authorList>
    </citation>
    <scope>NUCLEOTIDE SEQUENCE [LARGE SCALE GENOMIC DNA]</scope>
    <source>
        <strain evidence="3">232</strain>
        <tissue evidence="3">Head and thorax</tissue>
    </source>
</reference>
<evidence type="ECO:0000256" key="2">
    <source>
        <dbReference type="SAM" id="SignalP"/>
    </source>
</evidence>
<dbReference type="InterPro" id="IPR026321">
    <property type="entry name" value="CC134"/>
</dbReference>
<sequence length="468" mass="54906">MYIKFLFLLSIVAHAKERTSTFKIQPIRINPLKIAIFKIHTNSNLLSIYIIVRKSFAKRREEYAEVIKSIHMEDKHDRKLIIIIELIENIVDSIQDSSTIIDNARSNLSNGTFPKSDSIIEALFVILENVAFFGDIVLHFPDMVPKILRLEKKWREILMLSAQYTDSIQHFVDESTSAVISLAKQELNNLKRKSGSTNYGKTIMQKKLLYVSIYIKFLLIFSTFAHAKEQTSKFKGLPTKYDLIKRARFELKPNGELCTHYKAIFIIIILYLNIYFTLQIKKIIYICIYIIVKKSLVNHVQEHKEVIKILEDIDMYERRYKMIQQVTIDTIDIIERKTSMIENTISNFTKGINSNNDIIDALFFILEQTAFFGNVVLSFPEITRKILKSQNMWKEIIIWSFNFTSKMEYLVDESIITEISLAIEELNNTKQKSELTNYRENNYLPKKKTFRKGMTKQKRGPKLIKYDL</sequence>
<evidence type="ECO:0000256" key="1">
    <source>
        <dbReference type="SAM" id="Phobius"/>
    </source>
</evidence>
<comment type="caution">
    <text evidence="3">The sequence shown here is derived from an EMBL/GenBank/DDBJ whole genome shotgun (WGS) entry which is preliminary data.</text>
</comment>
<keyword evidence="2" id="KW-0732">Signal</keyword>
<dbReference type="AlphaFoldDB" id="A0ABD2CAF0"/>
<evidence type="ECO:0000313" key="3">
    <source>
        <dbReference type="EMBL" id="KAL2742007.1"/>
    </source>
</evidence>
<feature type="transmembrane region" description="Helical" evidence="1">
    <location>
        <begin position="259"/>
        <end position="278"/>
    </location>
</feature>
<keyword evidence="1" id="KW-0472">Membrane</keyword>
<dbReference type="PANTHER" id="PTHR14735:SF1">
    <property type="entry name" value="COILED-COIL DOMAIN-CONTAINING PROTEIN 134"/>
    <property type="match status" value="1"/>
</dbReference>
<organism evidence="3 4">
    <name type="scientific">Vespula maculifrons</name>
    <name type="common">Eastern yellow jacket</name>
    <name type="synonym">Wasp</name>
    <dbReference type="NCBI Taxonomy" id="7453"/>
    <lineage>
        <taxon>Eukaryota</taxon>
        <taxon>Metazoa</taxon>
        <taxon>Ecdysozoa</taxon>
        <taxon>Arthropoda</taxon>
        <taxon>Hexapoda</taxon>
        <taxon>Insecta</taxon>
        <taxon>Pterygota</taxon>
        <taxon>Neoptera</taxon>
        <taxon>Endopterygota</taxon>
        <taxon>Hymenoptera</taxon>
        <taxon>Apocrita</taxon>
        <taxon>Aculeata</taxon>
        <taxon>Vespoidea</taxon>
        <taxon>Vespidae</taxon>
        <taxon>Vespinae</taxon>
        <taxon>Vespula</taxon>
    </lineage>
</organism>
<accession>A0ABD2CAF0</accession>
<gene>
    <name evidence="3" type="ORF">V1477_009636</name>
</gene>
<dbReference type="Proteomes" id="UP001607303">
    <property type="component" value="Unassembled WGS sequence"/>
</dbReference>
<dbReference type="PANTHER" id="PTHR14735">
    <property type="entry name" value="COILED-COIL DOMAIN-CONTAINING PROTEIN 134"/>
    <property type="match status" value="1"/>
</dbReference>